<dbReference type="GO" id="GO:0005737">
    <property type="term" value="C:cytoplasm"/>
    <property type="evidence" value="ECO:0007669"/>
    <property type="project" value="TreeGrafter"/>
</dbReference>
<evidence type="ECO:0000313" key="17">
    <source>
        <dbReference type="EMBL" id="KAK9746604.1"/>
    </source>
</evidence>
<dbReference type="PROSITE" id="PS51192">
    <property type="entry name" value="HELICASE_ATP_BIND_1"/>
    <property type="match status" value="1"/>
</dbReference>
<dbReference type="PANTHER" id="PTHR13710">
    <property type="entry name" value="DNA HELICASE RECQ FAMILY MEMBER"/>
    <property type="match status" value="1"/>
</dbReference>
<feature type="compositionally biased region" description="Basic and acidic residues" evidence="14">
    <location>
        <begin position="695"/>
        <end position="741"/>
    </location>
</feature>
<proteinExistence type="inferred from homology"/>
<dbReference type="Pfam" id="PF00271">
    <property type="entry name" value="Helicase_C"/>
    <property type="match status" value="1"/>
</dbReference>
<dbReference type="Proteomes" id="UP001458880">
    <property type="component" value="Unassembled WGS sequence"/>
</dbReference>
<dbReference type="GO" id="GO:0009378">
    <property type="term" value="F:four-way junction helicase activity"/>
    <property type="evidence" value="ECO:0007669"/>
    <property type="project" value="TreeGrafter"/>
</dbReference>
<comment type="catalytic activity">
    <reaction evidence="13">
        <text>ATP + H2O = ADP + phosphate + H(+)</text>
        <dbReference type="Rhea" id="RHEA:13065"/>
        <dbReference type="ChEBI" id="CHEBI:15377"/>
        <dbReference type="ChEBI" id="CHEBI:15378"/>
        <dbReference type="ChEBI" id="CHEBI:30616"/>
        <dbReference type="ChEBI" id="CHEBI:43474"/>
        <dbReference type="ChEBI" id="CHEBI:456216"/>
    </reaction>
</comment>
<evidence type="ECO:0000256" key="11">
    <source>
        <dbReference type="ARBA" id="ARBA00034617"/>
    </source>
</evidence>
<dbReference type="Pfam" id="PF00270">
    <property type="entry name" value="DEAD"/>
    <property type="match status" value="1"/>
</dbReference>
<keyword evidence="5" id="KW-0378">Hydrolase</keyword>
<protein>
    <recommendedName>
        <fullName evidence="12">DNA 3'-5' helicase</fullName>
        <ecNumber evidence="12">5.6.2.4</ecNumber>
    </recommendedName>
</protein>
<feature type="compositionally biased region" description="Basic and acidic residues" evidence="14">
    <location>
        <begin position="866"/>
        <end position="883"/>
    </location>
</feature>
<organism evidence="17 18">
    <name type="scientific">Popillia japonica</name>
    <name type="common">Japanese beetle</name>
    <dbReference type="NCBI Taxonomy" id="7064"/>
    <lineage>
        <taxon>Eukaryota</taxon>
        <taxon>Metazoa</taxon>
        <taxon>Ecdysozoa</taxon>
        <taxon>Arthropoda</taxon>
        <taxon>Hexapoda</taxon>
        <taxon>Insecta</taxon>
        <taxon>Pterygota</taxon>
        <taxon>Neoptera</taxon>
        <taxon>Endopterygota</taxon>
        <taxon>Coleoptera</taxon>
        <taxon>Polyphaga</taxon>
        <taxon>Scarabaeiformia</taxon>
        <taxon>Scarabaeidae</taxon>
        <taxon>Rutelinae</taxon>
        <taxon>Popillia</taxon>
    </lineage>
</organism>
<feature type="region of interest" description="Disordered" evidence="14">
    <location>
        <begin position="695"/>
        <end position="843"/>
    </location>
</feature>
<keyword evidence="18" id="KW-1185">Reference proteome</keyword>
<dbReference type="GO" id="GO:0005634">
    <property type="term" value="C:nucleus"/>
    <property type="evidence" value="ECO:0007669"/>
    <property type="project" value="UniProtKB-SubCell"/>
</dbReference>
<evidence type="ECO:0000256" key="4">
    <source>
        <dbReference type="ARBA" id="ARBA00022741"/>
    </source>
</evidence>
<keyword evidence="3" id="KW-0479">Metal-binding</keyword>
<keyword evidence="8" id="KW-0238">DNA-binding</keyword>
<dbReference type="GO" id="GO:0043138">
    <property type="term" value="F:3'-5' DNA helicase activity"/>
    <property type="evidence" value="ECO:0007669"/>
    <property type="project" value="UniProtKB-EC"/>
</dbReference>
<evidence type="ECO:0000256" key="9">
    <source>
        <dbReference type="ARBA" id="ARBA00023235"/>
    </source>
</evidence>
<evidence type="ECO:0000256" key="6">
    <source>
        <dbReference type="ARBA" id="ARBA00022806"/>
    </source>
</evidence>
<comment type="subcellular location">
    <subcellularLocation>
        <location evidence="1">Nucleus</location>
    </subcellularLocation>
</comment>
<feature type="region of interest" description="Disordered" evidence="14">
    <location>
        <begin position="657"/>
        <end position="679"/>
    </location>
</feature>
<comment type="similarity">
    <text evidence="2">Belongs to the helicase family. RecQ subfamily.</text>
</comment>
<evidence type="ECO:0000256" key="1">
    <source>
        <dbReference type="ARBA" id="ARBA00004123"/>
    </source>
</evidence>
<evidence type="ECO:0000256" key="14">
    <source>
        <dbReference type="SAM" id="MobiDB-lite"/>
    </source>
</evidence>
<feature type="domain" description="Helicase ATP-binding" evidence="15">
    <location>
        <begin position="33"/>
        <end position="212"/>
    </location>
</feature>
<evidence type="ECO:0000259" key="16">
    <source>
        <dbReference type="PROSITE" id="PS51194"/>
    </source>
</evidence>
<dbReference type="GO" id="GO:0000724">
    <property type="term" value="P:double-strand break repair via homologous recombination"/>
    <property type="evidence" value="ECO:0007669"/>
    <property type="project" value="TreeGrafter"/>
</dbReference>
<dbReference type="SMART" id="SM00490">
    <property type="entry name" value="HELICc"/>
    <property type="match status" value="1"/>
</dbReference>
<dbReference type="Pfam" id="PF16124">
    <property type="entry name" value="RecQ_Zn_bind"/>
    <property type="match status" value="1"/>
</dbReference>
<dbReference type="GO" id="GO:0005524">
    <property type="term" value="F:ATP binding"/>
    <property type="evidence" value="ECO:0007669"/>
    <property type="project" value="UniProtKB-KW"/>
</dbReference>
<evidence type="ECO:0000256" key="8">
    <source>
        <dbReference type="ARBA" id="ARBA00023125"/>
    </source>
</evidence>
<evidence type="ECO:0000259" key="15">
    <source>
        <dbReference type="PROSITE" id="PS51192"/>
    </source>
</evidence>
<dbReference type="GO" id="GO:0016787">
    <property type="term" value="F:hydrolase activity"/>
    <property type="evidence" value="ECO:0007669"/>
    <property type="project" value="UniProtKB-KW"/>
</dbReference>
<dbReference type="Gene3D" id="6.10.250.3140">
    <property type="match status" value="1"/>
</dbReference>
<dbReference type="GO" id="GO:0005694">
    <property type="term" value="C:chromosome"/>
    <property type="evidence" value="ECO:0007669"/>
    <property type="project" value="TreeGrafter"/>
</dbReference>
<dbReference type="InterPro" id="IPR027417">
    <property type="entry name" value="P-loop_NTPase"/>
</dbReference>
<dbReference type="SMART" id="SM00487">
    <property type="entry name" value="DEXDc"/>
    <property type="match status" value="1"/>
</dbReference>
<evidence type="ECO:0000313" key="18">
    <source>
        <dbReference type="Proteomes" id="UP001458880"/>
    </source>
</evidence>
<dbReference type="InterPro" id="IPR014001">
    <property type="entry name" value="Helicase_ATP-bd"/>
</dbReference>
<evidence type="ECO:0000256" key="13">
    <source>
        <dbReference type="ARBA" id="ARBA00049360"/>
    </source>
</evidence>
<evidence type="ECO:0000256" key="10">
    <source>
        <dbReference type="ARBA" id="ARBA00023242"/>
    </source>
</evidence>
<evidence type="ECO:0000256" key="7">
    <source>
        <dbReference type="ARBA" id="ARBA00022840"/>
    </source>
</evidence>
<keyword evidence="10" id="KW-0539">Nucleus</keyword>
<evidence type="ECO:0000256" key="3">
    <source>
        <dbReference type="ARBA" id="ARBA00022723"/>
    </source>
</evidence>
<evidence type="ECO:0000256" key="12">
    <source>
        <dbReference type="ARBA" id="ARBA00034808"/>
    </source>
</evidence>
<name>A0AAW1MK25_POPJA</name>
<dbReference type="GO" id="GO:0046872">
    <property type="term" value="F:metal ion binding"/>
    <property type="evidence" value="ECO:0007669"/>
    <property type="project" value="UniProtKB-KW"/>
</dbReference>
<evidence type="ECO:0000256" key="5">
    <source>
        <dbReference type="ARBA" id="ARBA00022801"/>
    </source>
</evidence>
<feature type="compositionally biased region" description="Basic and acidic residues" evidence="14">
    <location>
        <begin position="934"/>
        <end position="962"/>
    </location>
</feature>
<dbReference type="InterPro" id="IPR032284">
    <property type="entry name" value="RecQ_Zn-bd"/>
</dbReference>
<dbReference type="InterPro" id="IPR001650">
    <property type="entry name" value="Helicase_C-like"/>
</dbReference>
<feature type="region of interest" description="Disordered" evidence="14">
    <location>
        <begin position="862"/>
        <end position="967"/>
    </location>
</feature>
<dbReference type="EMBL" id="JASPKY010000038">
    <property type="protein sequence ID" value="KAK9746604.1"/>
    <property type="molecule type" value="Genomic_DNA"/>
</dbReference>
<dbReference type="NCBIfam" id="TIGR00614">
    <property type="entry name" value="recQ_fam"/>
    <property type="match status" value="1"/>
</dbReference>
<reference evidence="17 18" key="1">
    <citation type="journal article" date="2024" name="BMC Genomics">
        <title>De novo assembly and annotation of Popillia japonica's genome with initial clues to its potential as an invasive pest.</title>
        <authorList>
            <person name="Cucini C."/>
            <person name="Boschi S."/>
            <person name="Funari R."/>
            <person name="Cardaioli E."/>
            <person name="Iannotti N."/>
            <person name="Marturano G."/>
            <person name="Paoli F."/>
            <person name="Bruttini M."/>
            <person name="Carapelli A."/>
            <person name="Frati F."/>
            <person name="Nardi F."/>
        </authorList>
    </citation>
    <scope>NUCLEOTIDE SEQUENCE [LARGE SCALE GENOMIC DNA]</scope>
    <source>
        <strain evidence="17">DMR45628</strain>
    </source>
</reference>
<feature type="compositionally biased region" description="Basic and acidic residues" evidence="14">
    <location>
        <begin position="780"/>
        <end position="832"/>
    </location>
</feature>
<keyword evidence="9" id="KW-0413">Isomerase</keyword>
<dbReference type="EC" id="5.6.2.4" evidence="12"/>
<comment type="catalytic activity">
    <reaction evidence="11">
        <text>Couples ATP hydrolysis with the unwinding of duplex DNA by translocating in the 3'-5' direction.</text>
        <dbReference type="EC" id="5.6.2.4"/>
    </reaction>
</comment>
<sequence length="1015" mass="117256">MVEKLDETEVLDALKKHFKFDSFKSDLQRDAILHIMKKETDVLVSMPTGSGKSLCYQLPAVLNPGKITIVFSPLLALIKDQIDHLSILKIKAASLNSASLNSKTLKAERESLLSDLKSMSPVTKLLYITPEQAITNTFKDLFHNLVKFNKVAYIVVDEAHCVSEWGHDFRPDYLRLGDLRKHNDIPFIALTATAGVEVTKDIVSSLKLGKNHKVFKTSSFRSNLYYDVFFQNTLDNLYEHLKDFICKKLNSEYETDVPKEDRSCGIIYCRTREQTEVLSHKLNMLGVKSMCYHAGLKNSTRLECQESWQNGDYPVICATVSFGMGVDKATVRFVIHWGVPKDPASFYQESGRAGRDGKPSHCRIYYNRSDSKAVEFLLSQELAKAKDRESRKAKAKNSIRSFTKMVEYCETANECRHRLFSNHFGDPPITCEINCDICMNKKEVEDMINNFHLKCIQYSTEAHEHQMDYNDDLYEGGRRRQKEEFENMYNEDEGDSEENNRNARKETNDFIRKQFELRRNPQEISKETIDKLFSKNTKVLAASSTTTKVGGLTLATREQYLARIADVLYENYKECAEEMVFDKKDIEDCSADLEYSVFKTVTTMTMYRNALAKLVSNVKKLTSEKTLYDALEDWEPKPARYDTLSDLFRNIQKEQMISKQEEEEEDEENDKDKPDLIKSEEVSFKTAAEVLRENEATDLELDIKGEKTPSRIKEEDDTNEKDHKSREENTKSSRRDKDTKRSGFCKASDLISIEKVEKTEKDRTRHHRRRKSSSSSSKWSVDESLKLDSETSNENDIKHTDKPTETPEEALERFYGENADKEPDSDKSDKTESSSGFELKMSDNVRKFLEEKYEIFDNMIKQSKLISEEMEKQEKARKEEQKSRMKMKNLFGEETDSPDEVSAKRHRDRRLSGPSSSKQTPEHNKSGKNQTEISETRKRPPSKDDRLDDSKKIKLNKEETAEKQNNCKVKSKRDTFKTMARTISHSLLDKDEVEIKKFVANFLKKNEEITAATTL</sequence>
<dbReference type="InterPro" id="IPR011545">
    <property type="entry name" value="DEAD/DEAH_box_helicase_dom"/>
</dbReference>
<dbReference type="GO" id="GO:0003677">
    <property type="term" value="F:DNA binding"/>
    <property type="evidence" value="ECO:0007669"/>
    <property type="project" value="UniProtKB-KW"/>
</dbReference>
<comment type="caution">
    <text evidence="17">The sequence shown here is derived from an EMBL/GenBank/DDBJ whole genome shotgun (WGS) entry which is preliminary data.</text>
</comment>
<feature type="compositionally biased region" description="Basic and acidic residues" evidence="14">
    <location>
        <begin position="670"/>
        <end position="679"/>
    </location>
</feature>
<dbReference type="PANTHER" id="PTHR13710:SF152">
    <property type="entry name" value="ATP-DEPENDENT DNA HELICASE Q5"/>
    <property type="match status" value="1"/>
</dbReference>
<dbReference type="Gene3D" id="3.40.50.300">
    <property type="entry name" value="P-loop containing nucleotide triphosphate hydrolases"/>
    <property type="match status" value="2"/>
</dbReference>
<dbReference type="PROSITE" id="PS51194">
    <property type="entry name" value="HELICASE_CTER"/>
    <property type="match status" value="1"/>
</dbReference>
<feature type="domain" description="Helicase C-terminal" evidence="16">
    <location>
        <begin position="233"/>
        <end position="399"/>
    </location>
</feature>
<dbReference type="InterPro" id="IPR004589">
    <property type="entry name" value="DNA_helicase_ATP-dep_RecQ"/>
</dbReference>
<dbReference type="InterPro" id="IPR002464">
    <property type="entry name" value="DNA/RNA_helicase_DEAH_CS"/>
</dbReference>
<keyword evidence="6 17" id="KW-0347">Helicase</keyword>
<dbReference type="FunFam" id="3.40.50.300:FF:000444">
    <property type="entry name" value="ATP-dependent DNA helicase"/>
    <property type="match status" value="1"/>
</dbReference>
<dbReference type="AlphaFoldDB" id="A0AAW1MK25"/>
<gene>
    <name evidence="17" type="ORF">QE152_g5960</name>
</gene>
<accession>A0AAW1MK25</accession>
<evidence type="ECO:0000256" key="2">
    <source>
        <dbReference type="ARBA" id="ARBA00005446"/>
    </source>
</evidence>
<keyword evidence="4" id="KW-0547">Nucleotide-binding</keyword>
<keyword evidence="7" id="KW-0067">ATP-binding</keyword>
<dbReference type="SUPFAM" id="SSF52540">
    <property type="entry name" value="P-loop containing nucleoside triphosphate hydrolases"/>
    <property type="match status" value="1"/>
</dbReference>
<feature type="compositionally biased region" description="Basic and acidic residues" evidence="14">
    <location>
        <begin position="752"/>
        <end position="763"/>
    </location>
</feature>
<dbReference type="PROSITE" id="PS00690">
    <property type="entry name" value="DEAH_ATP_HELICASE"/>
    <property type="match status" value="1"/>
</dbReference>